<dbReference type="Proteomes" id="UP000827092">
    <property type="component" value="Unassembled WGS sequence"/>
</dbReference>
<dbReference type="GO" id="GO:0005886">
    <property type="term" value="C:plasma membrane"/>
    <property type="evidence" value="ECO:0007669"/>
    <property type="project" value="UniProtKB-SubCell"/>
</dbReference>
<dbReference type="EMBL" id="JAFNEN010000505">
    <property type="protein sequence ID" value="KAG8181614.1"/>
    <property type="molecule type" value="Genomic_DNA"/>
</dbReference>
<dbReference type="PANTHER" id="PTHR21421:SF29">
    <property type="entry name" value="GUSTATORY RECEPTOR 5A FOR TREHALOSE-RELATED"/>
    <property type="match status" value="1"/>
</dbReference>
<evidence type="ECO:0000256" key="6">
    <source>
        <dbReference type="ARBA" id="ARBA00023170"/>
    </source>
</evidence>
<protein>
    <recommendedName>
        <fullName evidence="10">Gustatory receptor</fullName>
    </recommendedName>
</protein>
<proteinExistence type="predicted"/>
<keyword evidence="6" id="KW-0675">Receptor</keyword>
<keyword evidence="5 7" id="KW-0472">Membrane</keyword>
<dbReference type="PANTHER" id="PTHR21421">
    <property type="entry name" value="GUSTATORY RECEPTOR"/>
    <property type="match status" value="1"/>
</dbReference>
<gene>
    <name evidence="8" type="ORF">JTE90_017734</name>
</gene>
<feature type="transmembrane region" description="Helical" evidence="7">
    <location>
        <begin position="145"/>
        <end position="163"/>
    </location>
</feature>
<dbReference type="Pfam" id="PF08395">
    <property type="entry name" value="7tm_7"/>
    <property type="match status" value="1"/>
</dbReference>
<evidence type="ECO:0000256" key="1">
    <source>
        <dbReference type="ARBA" id="ARBA00004651"/>
    </source>
</evidence>
<evidence type="ECO:0000313" key="8">
    <source>
        <dbReference type="EMBL" id="KAG8181614.1"/>
    </source>
</evidence>
<comment type="caution">
    <text evidence="8">The sequence shown here is derived from an EMBL/GenBank/DDBJ whole genome shotgun (WGS) entry which is preliminary data.</text>
</comment>
<accession>A0AAV6UCY9</accession>
<reference evidence="8 9" key="1">
    <citation type="journal article" date="2022" name="Nat. Ecol. Evol.">
        <title>A masculinizing supergene underlies an exaggerated male reproductive morph in a spider.</title>
        <authorList>
            <person name="Hendrickx F."/>
            <person name="De Corte Z."/>
            <person name="Sonet G."/>
            <person name="Van Belleghem S.M."/>
            <person name="Kostlbacher S."/>
            <person name="Vangestel C."/>
        </authorList>
    </citation>
    <scope>NUCLEOTIDE SEQUENCE [LARGE SCALE GENOMIC DNA]</scope>
    <source>
        <strain evidence="8">W744_W776</strain>
    </source>
</reference>
<evidence type="ECO:0000256" key="4">
    <source>
        <dbReference type="ARBA" id="ARBA00022989"/>
    </source>
</evidence>
<evidence type="ECO:0000313" key="9">
    <source>
        <dbReference type="Proteomes" id="UP000827092"/>
    </source>
</evidence>
<dbReference type="GO" id="GO:0038023">
    <property type="term" value="F:signaling receptor activity"/>
    <property type="evidence" value="ECO:0007669"/>
    <property type="project" value="UniProtKB-ARBA"/>
</dbReference>
<dbReference type="GO" id="GO:0051606">
    <property type="term" value="P:detection of stimulus"/>
    <property type="evidence" value="ECO:0007669"/>
    <property type="project" value="UniProtKB-ARBA"/>
</dbReference>
<comment type="subcellular location">
    <subcellularLocation>
        <location evidence="1">Cell membrane</location>
        <topology evidence="1">Multi-pass membrane protein</topology>
    </subcellularLocation>
</comment>
<evidence type="ECO:0000256" key="5">
    <source>
        <dbReference type="ARBA" id="ARBA00023136"/>
    </source>
</evidence>
<feature type="transmembrane region" description="Helical" evidence="7">
    <location>
        <begin position="103"/>
        <end position="125"/>
    </location>
</feature>
<feature type="transmembrane region" description="Helical" evidence="7">
    <location>
        <begin position="12"/>
        <end position="34"/>
    </location>
</feature>
<dbReference type="GO" id="GO:0050909">
    <property type="term" value="P:sensory perception of taste"/>
    <property type="evidence" value="ECO:0007669"/>
    <property type="project" value="InterPro"/>
</dbReference>
<keyword evidence="3 7" id="KW-0812">Transmembrane</keyword>
<dbReference type="InterPro" id="IPR013604">
    <property type="entry name" value="7TM_chemorcpt"/>
</dbReference>
<evidence type="ECO:0008006" key="10">
    <source>
        <dbReference type="Google" id="ProtNLM"/>
    </source>
</evidence>
<feature type="transmembrane region" description="Helical" evidence="7">
    <location>
        <begin position="217"/>
        <end position="236"/>
    </location>
</feature>
<feature type="transmembrane region" description="Helical" evidence="7">
    <location>
        <begin position="40"/>
        <end position="57"/>
    </location>
</feature>
<evidence type="ECO:0000256" key="3">
    <source>
        <dbReference type="ARBA" id="ARBA00022692"/>
    </source>
</evidence>
<evidence type="ECO:0000256" key="7">
    <source>
        <dbReference type="SAM" id="Phobius"/>
    </source>
</evidence>
<keyword evidence="4 7" id="KW-1133">Transmembrane helix</keyword>
<sequence length="254" mass="28742">MGRDSFLHLHFFSVRLGFLSGQIIYVIGSILFLIRHSITWGTLAFTIVLYIFMCDCLRRCFKSYNSSLISTFKDAKSLNEATVKNLEERFVYLSDLLCLMDEIFSPLVFLWSVGFVISVCIDSTFDIALYHKMNTLSFLDSMLKLFRLTLAFAGIGFSAALTMEEGNKSLMSFYQATSTLDVSKNAALHRSVQFFAMRLSSTRLSLTGWKFFELSRGYMLTVVGILASYIIIIVQWNPDAVVSMIKGNGQTEPT</sequence>
<name>A0AAV6UCY9_9ARAC</name>
<dbReference type="AlphaFoldDB" id="A0AAV6UCY9"/>
<organism evidence="8 9">
    <name type="scientific">Oedothorax gibbosus</name>
    <dbReference type="NCBI Taxonomy" id="931172"/>
    <lineage>
        <taxon>Eukaryota</taxon>
        <taxon>Metazoa</taxon>
        <taxon>Ecdysozoa</taxon>
        <taxon>Arthropoda</taxon>
        <taxon>Chelicerata</taxon>
        <taxon>Arachnida</taxon>
        <taxon>Araneae</taxon>
        <taxon>Araneomorphae</taxon>
        <taxon>Entelegynae</taxon>
        <taxon>Araneoidea</taxon>
        <taxon>Linyphiidae</taxon>
        <taxon>Erigoninae</taxon>
        <taxon>Oedothorax</taxon>
    </lineage>
</organism>
<evidence type="ECO:0000256" key="2">
    <source>
        <dbReference type="ARBA" id="ARBA00022475"/>
    </source>
</evidence>
<keyword evidence="2" id="KW-1003">Cell membrane</keyword>
<keyword evidence="9" id="KW-1185">Reference proteome</keyword>